<evidence type="ECO:0000313" key="1">
    <source>
        <dbReference type="EnsemblMetazoa" id="MESCA008901-PA"/>
    </source>
</evidence>
<name>T1GYH4_MEGSC</name>
<accession>T1GYH4</accession>
<evidence type="ECO:0000313" key="2">
    <source>
        <dbReference type="Proteomes" id="UP000015102"/>
    </source>
</evidence>
<dbReference type="AlphaFoldDB" id="T1GYH4"/>
<dbReference type="EnsemblMetazoa" id="MESCA008901-RA">
    <property type="protein sequence ID" value="MESCA008901-PA"/>
    <property type="gene ID" value="MESCA008901"/>
</dbReference>
<protein>
    <submittedName>
        <fullName evidence="1">Uncharacterized protein</fullName>
    </submittedName>
</protein>
<dbReference type="Proteomes" id="UP000015102">
    <property type="component" value="Unassembled WGS sequence"/>
</dbReference>
<dbReference type="EMBL" id="CAQQ02373582">
    <property type="status" value="NOT_ANNOTATED_CDS"/>
    <property type="molecule type" value="Genomic_DNA"/>
</dbReference>
<proteinExistence type="predicted"/>
<dbReference type="HOGENOM" id="CLU_2815343_0_0_1"/>
<organism evidence="1 2">
    <name type="scientific">Megaselia scalaris</name>
    <name type="common">Humpbacked fly</name>
    <name type="synonym">Phora scalaris</name>
    <dbReference type="NCBI Taxonomy" id="36166"/>
    <lineage>
        <taxon>Eukaryota</taxon>
        <taxon>Metazoa</taxon>
        <taxon>Ecdysozoa</taxon>
        <taxon>Arthropoda</taxon>
        <taxon>Hexapoda</taxon>
        <taxon>Insecta</taxon>
        <taxon>Pterygota</taxon>
        <taxon>Neoptera</taxon>
        <taxon>Endopterygota</taxon>
        <taxon>Diptera</taxon>
        <taxon>Brachycera</taxon>
        <taxon>Muscomorpha</taxon>
        <taxon>Platypezoidea</taxon>
        <taxon>Phoridae</taxon>
        <taxon>Megaseliini</taxon>
        <taxon>Megaselia</taxon>
    </lineage>
</organism>
<reference evidence="2" key="1">
    <citation type="submission" date="2013-02" db="EMBL/GenBank/DDBJ databases">
        <authorList>
            <person name="Hughes D."/>
        </authorList>
    </citation>
    <scope>NUCLEOTIDE SEQUENCE</scope>
    <source>
        <strain>Durham</strain>
        <strain evidence="2">NC isolate 2 -- Noor lab</strain>
    </source>
</reference>
<reference evidence="1" key="2">
    <citation type="submission" date="2015-06" db="UniProtKB">
        <authorList>
            <consortium name="EnsemblMetazoa"/>
        </authorList>
    </citation>
    <scope>IDENTIFICATION</scope>
</reference>
<sequence>MVIHRLPGALMETGEKISLNRGIQSSHTKKFHLVRIQFKDQGMMKDSGIVMIIVSNGQGDLDQMNAL</sequence>
<keyword evidence="2" id="KW-1185">Reference proteome</keyword>